<dbReference type="PROSITE" id="PS50159">
    <property type="entry name" value="RIBOSOMAL_S13_2"/>
    <property type="match status" value="1"/>
</dbReference>
<evidence type="ECO:0000313" key="1">
    <source>
        <dbReference type="EMBL" id="AMD90146.1"/>
    </source>
</evidence>
<reference evidence="2" key="1">
    <citation type="submission" date="2016-02" db="EMBL/GenBank/DDBJ databases">
        <authorList>
            <person name="Holder M.E."/>
            <person name="Ajami N.J."/>
            <person name="Petrosino J.F."/>
        </authorList>
    </citation>
    <scope>NUCLEOTIDE SEQUENCE [LARGE SCALE GENOMIC DNA]</scope>
    <source>
        <strain evidence="2">CCUG 45958</strain>
    </source>
</reference>
<name>A0A0X8JK32_9BACT</name>
<dbReference type="STRING" id="44742.AXF13_08430"/>
<dbReference type="Proteomes" id="UP000069241">
    <property type="component" value="Chromosome"/>
</dbReference>
<dbReference type="InterPro" id="IPR010272">
    <property type="entry name" value="T6SS_TssF"/>
</dbReference>
<dbReference type="AlphaFoldDB" id="A0A0X8JK32"/>
<keyword evidence="2" id="KW-1185">Reference proteome</keyword>
<dbReference type="PANTHER" id="PTHR35370:SF4">
    <property type="entry name" value="TYPE VI SECRETION SYSTEM BASEPLATE SUBUNIT TSSF"/>
    <property type="match status" value="1"/>
</dbReference>
<dbReference type="PANTHER" id="PTHR35370">
    <property type="entry name" value="CYTOPLASMIC PROTEIN-RELATED-RELATED"/>
    <property type="match status" value="1"/>
</dbReference>
<organism evidence="1 2">
    <name type="scientific">Desulfovibrio fairfieldensis</name>
    <dbReference type="NCBI Taxonomy" id="44742"/>
    <lineage>
        <taxon>Bacteria</taxon>
        <taxon>Pseudomonadati</taxon>
        <taxon>Thermodesulfobacteriota</taxon>
        <taxon>Desulfovibrionia</taxon>
        <taxon>Desulfovibrionales</taxon>
        <taxon>Desulfovibrionaceae</taxon>
        <taxon>Desulfovibrio</taxon>
    </lineage>
</organism>
<protein>
    <submittedName>
        <fullName evidence="1">Type VI secretion protein</fullName>
    </submittedName>
</protein>
<evidence type="ECO:0000313" key="2">
    <source>
        <dbReference type="Proteomes" id="UP000069241"/>
    </source>
</evidence>
<proteinExistence type="predicted"/>
<dbReference type="KEGG" id="dfi:AXF13_08430"/>
<dbReference type="NCBIfam" id="TIGR03359">
    <property type="entry name" value="VI_chp_6"/>
    <property type="match status" value="1"/>
</dbReference>
<dbReference type="Pfam" id="PF05947">
    <property type="entry name" value="T6SS_TssF"/>
    <property type="match status" value="1"/>
</dbReference>
<dbReference type="PIRSF" id="PIRSF028304">
    <property type="entry name" value="UCP028304"/>
    <property type="match status" value="1"/>
</dbReference>
<sequence length="591" mass="67568">MSFNVYYQDELLALRTLGKEFAQRNPALAPFLDTPGRDPDVERILEGFSFLTGRLRQKLDDELPEITHSLFNLLWPNYLRPIPAASVIRYMPGDNISGAVTIPKGTEVESVETRGLRCRFRTVYDTEILPLRIVDQSVRERDGMASLVLRIAAQGASLENLPLKRLRFFISGEPAIAHTIYFSMVARTREVRVVLHDAKLEEHTAAVLPARESIRAVGFREDEGMYPYPANTFPGYRILQEYFCFPEKFLFVEVSGLERGLNGDRLKTVPGAQEFELHFVLDQLPEQYESFRADNWHLFCTPVVNLFSMDASPLTLDQRQSEYRVVPDPRRPYHYAVYSVDSVGTWGHDDRHSRRYLSFESFEHDTGESGDHAYYRLRLRPSHHDECPETYISIVHTADSAALPQGETISLELTCTNRLLPHELRMGDIRVHADNTPDAVRFANITPVVPSFSPPLEGDILWRLLSNMSLNYVSLTDVSALRAVLAAYDFRARHDRPRARMLEKTLKGMLRIHCSESDRIYGGLPVRGARTRLVLDQRAFCAEGAMYLFGSVLNEFFALYATVNSFHQLTIEEASRGEEYRWPARLGRISL</sequence>
<gene>
    <name evidence="1" type="ORF">AXF13_08430</name>
</gene>
<accession>A0A0X8JK32</accession>
<dbReference type="EMBL" id="CP014229">
    <property type="protein sequence ID" value="AMD90146.1"/>
    <property type="molecule type" value="Genomic_DNA"/>
</dbReference>
<dbReference type="RefSeq" id="WP_062252556.1">
    <property type="nucleotide sequence ID" value="NZ_CP014229.1"/>
</dbReference>